<keyword evidence="10 11" id="KW-0998">Cell outer membrane</keyword>
<evidence type="ECO:0000256" key="2">
    <source>
        <dbReference type="ARBA" id="ARBA00022448"/>
    </source>
</evidence>
<dbReference type="InterPro" id="IPR010916">
    <property type="entry name" value="TonB_box_CS"/>
</dbReference>
<keyword evidence="4" id="KW-0410">Iron transport</keyword>
<dbReference type="PROSITE" id="PS52016">
    <property type="entry name" value="TONB_DEPENDENT_REC_3"/>
    <property type="match status" value="1"/>
</dbReference>
<evidence type="ECO:0000256" key="8">
    <source>
        <dbReference type="ARBA" id="ARBA00023077"/>
    </source>
</evidence>
<dbReference type="InterPro" id="IPR039426">
    <property type="entry name" value="TonB-dep_rcpt-like"/>
</dbReference>
<dbReference type="PANTHER" id="PTHR32552:SF81">
    <property type="entry name" value="TONB-DEPENDENT OUTER MEMBRANE RECEPTOR"/>
    <property type="match status" value="1"/>
</dbReference>
<dbReference type="GO" id="GO:0006826">
    <property type="term" value="P:iron ion transport"/>
    <property type="evidence" value="ECO:0007669"/>
    <property type="project" value="UniProtKB-KW"/>
</dbReference>
<evidence type="ECO:0000256" key="9">
    <source>
        <dbReference type="ARBA" id="ARBA00023136"/>
    </source>
</evidence>
<evidence type="ECO:0000256" key="3">
    <source>
        <dbReference type="ARBA" id="ARBA00022452"/>
    </source>
</evidence>
<dbReference type="CDD" id="cd01347">
    <property type="entry name" value="ligand_gated_channel"/>
    <property type="match status" value="1"/>
</dbReference>
<keyword evidence="2 11" id="KW-0813">Transport</keyword>
<keyword evidence="8 12" id="KW-0798">TonB box</keyword>
<dbReference type="InterPro" id="IPR000531">
    <property type="entry name" value="Beta-barrel_TonB"/>
</dbReference>
<evidence type="ECO:0000256" key="12">
    <source>
        <dbReference type="PROSITE-ProRule" id="PRU10143"/>
    </source>
</evidence>
<organism evidence="16 17">
    <name type="scientific">Pandoraea aquatica</name>
    <dbReference type="NCBI Taxonomy" id="2508290"/>
    <lineage>
        <taxon>Bacteria</taxon>
        <taxon>Pseudomonadati</taxon>
        <taxon>Pseudomonadota</taxon>
        <taxon>Betaproteobacteria</taxon>
        <taxon>Burkholderiales</taxon>
        <taxon>Burkholderiaceae</taxon>
        <taxon>Pandoraea</taxon>
    </lineage>
</organism>
<evidence type="ECO:0000259" key="14">
    <source>
        <dbReference type="Pfam" id="PF00593"/>
    </source>
</evidence>
<dbReference type="AlphaFoldDB" id="A0A5E4XNE0"/>
<dbReference type="InterPro" id="IPR012910">
    <property type="entry name" value="Plug_dom"/>
</dbReference>
<dbReference type="Pfam" id="PF07715">
    <property type="entry name" value="Plug"/>
    <property type="match status" value="1"/>
</dbReference>
<accession>A0A5E4XNE0</accession>
<evidence type="ECO:0000256" key="5">
    <source>
        <dbReference type="ARBA" id="ARBA00022692"/>
    </source>
</evidence>
<evidence type="ECO:0000313" key="17">
    <source>
        <dbReference type="Proteomes" id="UP000366819"/>
    </source>
</evidence>
<name>A0A5E4XNE0_9BURK</name>
<dbReference type="InterPro" id="IPR036942">
    <property type="entry name" value="Beta-barrel_TonB_sf"/>
</dbReference>
<comment type="similarity">
    <text evidence="11 13">Belongs to the TonB-dependent receptor family.</text>
</comment>
<dbReference type="SUPFAM" id="SSF56935">
    <property type="entry name" value="Porins"/>
    <property type="match status" value="1"/>
</dbReference>
<evidence type="ECO:0000256" key="1">
    <source>
        <dbReference type="ARBA" id="ARBA00004571"/>
    </source>
</evidence>
<comment type="subcellular location">
    <subcellularLocation>
        <location evidence="1 11">Cell outer membrane</location>
        <topology evidence="1 11">Multi-pass membrane protein</topology>
    </subcellularLocation>
</comment>
<keyword evidence="17" id="KW-1185">Reference proteome</keyword>
<dbReference type="PANTHER" id="PTHR32552">
    <property type="entry name" value="FERRICHROME IRON RECEPTOR-RELATED"/>
    <property type="match status" value="1"/>
</dbReference>
<protein>
    <submittedName>
        <fullName evidence="16">Ligand-gated channel</fullName>
    </submittedName>
</protein>
<keyword evidence="6" id="KW-0408">Iron</keyword>
<reference evidence="16 17" key="1">
    <citation type="submission" date="2019-08" db="EMBL/GenBank/DDBJ databases">
        <authorList>
            <person name="Peeters C."/>
        </authorList>
    </citation>
    <scope>NUCLEOTIDE SEQUENCE [LARGE SCALE GENOMIC DNA]</scope>
    <source>
        <strain evidence="16 17">LMG 31011</strain>
    </source>
</reference>
<dbReference type="Pfam" id="PF00593">
    <property type="entry name" value="TonB_dep_Rec_b-barrel"/>
    <property type="match status" value="1"/>
</dbReference>
<gene>
    <name evidence="16" type="ORF">PAQ31011_04006</name>
</gene>
<dbReference type="PROSITE" id="PS00430">
    <property type="entry name" value="TONB_DEPENDENT_REC_1"/>
    <property type="match status" value="1"/>
</dbReference>
<evidence type="ECO:0000256" key="6">
    <source>
        <dbReference type="ARBA" id="ARBA00023004"/>
    </source>
</evidence>
<evidence type="ECO:0000256" key="4">
    <source>
        <dbReference type="ARBA" id="ARBA00022496"/>
    </source>
</evidence>
<evidence type="ECO:0000256" key="13">
    <source>
        <dbReference type="RuleBase" id="RU003357"/>
    </source>
</evidence>
<evidence type="ECO:0000256" key="11">
    <source>
        <dbReference type="PROSITE-ProRule" id="PRU01360"/>
    </source>
</evidence>
<proteinExistence type="inferred from homology"/>
<evidence type="ECO:0000259" key="15">
    <source>
        <dbReference type="Pfam" id="PF07715"/>
    </source>
</evidence>
<evidence type="ECO:0000256" key="7">
    <source>
        <dbReference type="ARBA" id="ARBA00023065"/>
    </source>
</evidence>
<keyword evidence="3 11" id="KW-1134">Transmembrane beta strand</keyword>
<evidence type="ECO:0000256" key="10">
    <source>
        <dbReference type="ARBA" id="ARBA00023237"/>
    </source>
</evidence>
<keyword evidence="7" id="KW-0406">Ion transport</keyword>
<feature type="short sequence motif" description="TonB box" evidence="12">
    <location>
        <begin position="106"/>
        <end position="112"/>
    </location>
</feature>
<dbReference type="EMBL" id="CABPSN010000006">
    <property type="protein sequence ID" value="VVE37628.1"/>
    <property type="molecule type" value="Genomic_DNA"/>
</dbReference>
<dbReference type="Proteomes" id="UP000366819">
    <property type="component" value="Unassembled WGS sequence"/>
</dbReference>
<evidence type="ECO:0000313" key="16">
    <source>
        <dbReference type="EMBL" id="VVE37628.1"/>
    </source>
</evidence>
<feature type="domain" description="TonB-dependent receptor plug" evidence="15">
    <location>
        <begin position="118"/>
        <end position="230"/>
    </location>
</feature>
<dbReference type="Gene3D" id="2.40.170.20">
    <property type="entry name" value="TonB-dependent receptor, beta-barrel domain"/>
    <property type="match status" value="1"/>
</dbReference>
<keyword evidence="5 11" id="KW-0812">Transmembrane</keyword>
<feature type="domain" description="TonB-dependent receptor-like beta-barrel" evidence="14">
    <location>
        <begin position="336"/>
        <end position="763"/>
    </location>
</feature>
<dbReference type="GO" id="GO:0009279">
    <property type="term" value="C:cell outer membrane"/>
    <property type="evidence" value="ECO:0007669"/>
    <property type="project" value="UniProtKB-SubCell"/>
</dbReference>
<sequence length="801" mass="84660">MTEARKPPEETTVAIRQHRRQTAGTLHRFRLRPNGGTWLVGSLLGLASAYGHAQTVTPPGAASAVSAEAESATVTANPSADANAVVPGAAPTVTPATAKDGATLNTVVVTATRRREPAREVPMQINVISAEELQKSGAKTMSDFLSSEPGVDLNTQGGSGAGQISMRGVTTGEQTGPTVGVYVDDVAFGGSTLFSQGATFALDMSLLDLNHIEVLRGPQGTLYGAGAMGGLLKYVTNEPDTNTFSGQASAGLSTTKHGGIGNTASAVLNIPIKNDVAAVRVSAFSQHDAGYIDAVGPQAGTRVDRGDTYGARASLLLTPTSQFTVRLSAITQNINRNAPNYVAYDNTGKPVDGDLTTRIYAPEPFHQNVQLYSLGLEYDFGWSRFNSITSYQSVKTNAPQDLSVVYVPALAAQGLNLNSVVAANIASTNKVTQEFRLTSPGNRQLEWIAGLFFTRERSESDQGIVAGFADGSSGYLSSLTAPSTYTEYAAYGDLTYHVTPRLALTGGMRIAHNNQNFDQTTGGLLGGPMQTISAPSSDTSKTYMLTASYGLTENSNVYVRAASGYRPGGPNAQLVSPITGLPGNGNATFQPDTLWTYEAGYKADLFDKRLSLSATVYDIEWKNIQQLGAIEGVNQVLNAGNARIKGFELASSFRPDRHWNFGVGFSYIDAKLTQGNASTGTQSGDPLPNSAKFSATLTGTYHFSLGSYASYVGIAERIVGRRHSGFSNSTGRPDYQLPGYAVTDLLAGIDFGRASLNFYLRNLFDRRALLAAGTALMPMGGPALVSVERPRTFGAVLTVPF</sequence>
<keyword evidence="9 11" id="KW-0472">Membrane</keyword>